<dbReference type="Gene3D" id="3.40.1080.10">
    <property type="entry name" value="Glutaconate Coenzyme A-transferase"/>
    <property type="match status" value="1"/>
</dbReference>
<dbReference type="eggNOG" id="COG2057">
    <property type="taxonomic scope" value="Bacteria"/>
</dbReference>
<keyword evidence="4" id="KW-1185">Reference proteome</keyword>
<dbReference type="PANTHER" id="PTHR13707:SF57">
    <property type="entry name" value="SUCCINYL-COA:3-KETOACID COENZYME A TRANSFERASE SUBUNIT B-RELATED"/>
    <property type="match status" value="1"/>
</dbReference>
<accession>A0A073IQQ8</accession>
<dbReference type="EMBL" id="JMKI01000036">
    <property type="protein sequence ID" value="KEJ92064.1"/>
    <property type="molecule type" value="Genomic_DNA"/>
</dbReference>
<gene>
    <name evidence="3" type="ORF">EH55_06700</name>
</gene>
<sequence>MFTFTEEDAKVRIAKYIAKEFDEMSRGHDLFINLGVGIPTMVADYITSKRVFLQAENGMLGVGPVADEAHIDPLLINASRVKVTETKGCSYMNSADSFGMIRGGHVDATVIGAFEVDEEGNIANWIIPNGKMLGVGGAMDLVSGAKKVYIAMQHMSKKGKSKIVKKCALPITGYGAADVIVTEYASFRFEGGKMVLREISSQITVEELKEITEASFAVSEELGRF</sequence>
<protein>
    <submittedName>
        <fullName evidence="3">Acetate CoA-transferase</fullName>
    </submittedName>
</protein>
<dbReference type="SUPFAM" id="SSF100950">
    <property type="entry name" value="NagB/RpiA/CoA transferase-like"/>
    <property type="match status" value="1"/>
</dbReference>
<dbReference type="STRING" id="2754.EH55_06700"/>
<reference evidence="3 4" key="1">
    <citation type="submission" date="2014-04" db="EMBL/GenBank/DDBJ databases">
        <title>Draft Genome Sequence of Synergistes jonesii.</title>
        <authorList>
            <person name="Coil D.A."/>
            <person name="Eisen J.A."/>
            <person name="Holland-Moritz H.E."/>
        </authorList>
    </citation>
    <scope>NUCLEOTIDE SEQUENCE [LARGE SCALE GENOMIC DNA]</scope>
    <source>
        <strain evidence="3 4">78-1</strain>
    </source>
</reference>
<dbReference type="GeneID" id="90983952"/>
<evidence type="ECO:0000313" key="4">
    <source>
        <dbReference type="Proteomes" id="UP000027665"/>
    </source>
</evidence>
<keyword evidence="2 3" id="KW-0808">Transferase</keyword>
<evidence type="ECO:0000256" key="1">
    <source>
        <dbReference type="ARBA" id="ARBA00007047"/>
    </source>
</evidence>
<dbReference type="NCBIfam" id="TIGR02428">
    <property type="entry name" value="pcaJ_scoB_fam"/>
    <property type="match status" value="1"/>
</dbReference>
<dbReference type="InterPro" id="IPR012791">
    <property type="entry name" value="3-oxoacid_CoA-transf_B"/>
</dbReference>
<dbReference type="PANTHER" id="PTHR13707">
    <property type="entry name" value="KETOACID-COENZYME A TRANSFERASE"/>
    <property type="match status" value="1"/>
</dbReference>
<comment type="similarity">
    <text evidence="1">Belongs to the 3-oxoacid CoA-transferase subunit B family.</text>
</comment>
<dbReference type="InterPro" id="IPR037171">
    <property type="entry name" value="NagB/RpiA_transferase-like"/>
</dbReference>
<dbReference type="Proteomes" id="UP000027665">
    <property type="component" value="Unassembled WGS sequence"/>
</dbReference>
<name>A0A073IQQ8_9BACT</name>
<dbReference type="AlphaFoldDB" id="A0A073IQQ8"/>
<proteinExistence type="inferred from homology"/>
<evidence type="ECO:0000256" key="2">
    <source>
        <dbReference type="ARBA" id="ARBA00022679"/>
    </source>
</evidence>
<dbReference type="GO" id="GO:0008410">
    <property type="term" value="F:CoA-transferase activity"/>
    <property type="evidence" value="ECO:0007669"/>
    <property type="project" value="InterPro"/>
</dbReference>
<evidence type="ECO:0000313" key="3">
    <source>
        <dbReference type="EMBL" id="KEJ92064.1"/>
    </source>
</evidence>
<dbReference type="OrthoDB" id="9778604at2"/>
<organism evidence="3 4">
    <name type="scientific">Synergistes jonesii</name>
    <dbReference type="NCBI Taxonomy" id="2754"/>
    <lineage>
        <taxon>Bacteria</taxon>
        <taxon>Thermotogati</taxon>
        <taxon>Synergistota</taxon>
        <taxon>Synergistia</taxon>
        <taxon>Synergistales</taxon>
        <taxon>Synergistaceae</taxon>
        <taxon>Synergistes</taxon>
    </lineage>
</organism>
<dbReference type="Pfam" id="PF01144">
    <property type="entry name" value="CoA_trans"/>
    <property type="match status" value="1"/>
</dbReference>
<dbReference type="RefSeq" id="WP_037976829.1">
    <property type="nucleotide sequence ID" value="NZ_JMKI01000036.1"/>
</dbReference>
<dbReference type="PATRIC" id="fig|2754.20.peg.2025"/>
<dbReference type="InterPro" id="IPR004165">
    <property type="entry name" value="CoA_trans_fam_I"/>
</dbReference>
<dbReference type="SMART" id="SM00882">
    <property type="entry name" value="CoA_trans"/>
    <property type="match status" value="1"/>
</dbReference>
<comment type="caution">
    <text evidence="3">The sequence shown here is derived from an EMBL/GenBank/DDBJ whole genome shotgun (WGS) entry which is preliminary data.</text>
</comment>